<organism evidence="2 3">
    <name type="scientific">Marasmius crinis-equi</name>
    <dbReference type="NCBI Taxonomy" id="585013"/>
    <lineage>
        <taxon>Eukaryota</taxon>
        <taxon>Fungi</taxon>
        <taxon>Dikarya</taxon>
        <taxon>Basidiomycota</taxon>
        <taxon>Agaricomycotina</taxon>
        <taxon>Agaricomycetes</taxon>
        <taxon>Agaricomycetidae</taxon>
        <taxon>Agaricales</taxon>
        <taxon>Marasmiineae</taxon>
        <taxon>Marasmiaceae</taxon>
        <taxon>Marasmius</taxon>
    </lineage>
</organism>
<feature type="compositionally biased region" description="Acidic residues" evidence="1">
    <location>
        <begin position="96"/>
        <end position="108"/>
    </location>
</feature>
<sequence>MCHYLGLPLALKIKVSQRACSWSNDVYRKIYQYQVARGFDPSTTDFARSIGYDDPVYKPIQIDSDRFEEVDMMQVEDPVYSPPPSPPVPYHSQAPDESDFETESEDYSDTDRDFYDSDGYWFHGPCSPKTVDDL</sequence>
<dbReference type="Proteomes" id="UP001465976">
    <property type="component" value="Unassembled WGS sequence"/>
</dbReference>
<feature type="compositionally biased region" description="Pro residues" evidence="1">
    <location>
        <begin position="80"/>
        <end position="89"/>
    </location>
</feature>
<proteinExistence type="predicted"/>
<accession>A0ABR3EL39</accession>
<comment type="caution">
    <text evidence="2">The sequence shown here is derived from an EMBL/GenBank/DDBJ whole genome shotgun (WGS) entry which is preliminary data.</text>
</comment>
<evidence type="ECO:0000313" key="2">
    <source>
        <dbReference type="EMBL" id="KAL0563560.1"/>
    </source>
</evidence>
<gene>
    <name evidence="2" type="ORF">V5O48_018506</name>
</gene>
<feature type="non-terminal residue" evidence="2">
    <location>
        <position position="134"/>
    </location>
</feature>
<protein>
    <submittedName>
        <fullName evidence="2">Uncharacterized protein</fullName>
    </submittedName>
</protein>
<evidence type="ECO:0000313" key="3">
    <source>
        <dbReference type="Proteomes" id="UP001465976"/>
    </source>
</evidence>
<name>A0ABR3EL39_9AGAR</name>
<feature type="region of interest" description="Disordered" evidence="1">
    <location>
        <begin position="76"/>
        <end position="112"/>
    </location>
</feature>
<reference evidence="2 3" key="1">
    <citation type="submission" date="2024-02" db="EMBL/GenBank/DDBJ databases">
        <title>A draft genome for the cacao thread blight pathogen Marasmius crinis-equi.</title>
        <authorList>
            <person name="Cohen S.P."/>
            <person name="Baruah I.K."/>
            <person name="Amoako-Attah I."/>
            <person name="Bukari Y."/>
            <person name="Meinhardt L.W."/>
            <person name="Bailey B.A."/>
        </authorList>
    </citation>
    <scope>NUCLEOTIDE SEQUENCE [LARGE SCALE GENOMIC DNA]</scope>
    <source>
        <strain evidence="2 3">GH-76</strain>
    </source>
</reference>
<evidence type="ECO:0000256" key="1">
    <source>
        <dbReference type="SAM" id="MobiDB-lite"/>
    </source>
</evidence>
<keyword evidence="3" id="KW-1185">Reference proteome</keyword>
<dbReference type="EMBL" id="JBAHYK010003389">
    <property type="protein sequence ID" value="KAL0563560.1"/>
    <property type="molecule type" value="Genomic_DNA"/>
</dbReference>